<reference evidence="10 11" key="1">
    <citation type="submission" date="2023-07" db="EMBL/GenBank/DDBJ databases">
        <title>Sorghum-associated microbial communities from plants grown in Nebraska, USA.</title>
        <authorList>
            <person name="Schachtman D."/>
        </authorList>
    </citation>
    <scope>NUCLEOTIDE SEQUENCE [LARGE SCALE GENOMIC DNA]</scope>
    <source>
        <strain evidence="10 11">BE187</strain>
    </source>
</reference>
<feature type="transmembrane region" description="Helical" evidence="8">
    <location>
        <begin position="103"/>
        <end position="124"/>
    </location>
</feature>
<evidence type="ECO:0000256" key="4">
    <source>
        <dbReference type="ARBA" id="ARBA00022679"/>
    </source>
</evidence>
<keyword evidence="7 8" id="KW-0472">Membrane</keyword>
<evidence type="ECO:0000256" key="8">
    <source>
        <dbReference type="SAM" id="Phobius"/>
    </source>
</evidence>
<organism evidence="10 11">
    <name type="scientific">Agrilutibacter niabensis</name>
    <dbReference type="NCBI Taxonomy" id="380628"/>
    <lineage>
        <taxon>Bacteria</taxon>
        <taxon>Pseudomonadati</taxon>
        <taxon>Pseudomonadota</taxon>
        <taxon>Gammaproteobacteria</taxon>
        <taxon>Lysobacterales</taxon>
        <taxon>Lysobacteraceae</taxon>
        <taxon>Agrilutibacter</taxon>
    </lineage>
</organism>
<keyword evidence="5 8" id="KW-0812">Transmembrane</keyword>
<feature type="transmembrane region" description="Helical" evidence="8">
    <location>
        <begin position="28"/>
        <end position="48"/>
    </location>
</feature>
<feature type="transmembrane region" description="Helical" evidence="8">
    <location>
        <begin position="318"/>
        <end position="338"/>
    </location>
</feature>
<keyword evidence="2" id="KW-1003">Cell membrane</keyword>
<dbReference type="Proteomes" id="UP001267878">
    <property type="component" value="Unassembled WGS sequence"/>
</dbReference>
<dbReference type="PANTHER" id="PTHR33908:SF3">
    <property type="entry name" value="UNDECAPRENYL PHOSPHATE-ALPHA-4-AMINO-4-DEOXY-L-ARABINOSE ARABINOSYL TRANSFERASE"/>
    <property type="match status" value="1"/>
</dbReference>
<dbReference type="RefSeq" id="WP_310052892.1">
    <property type="nucleotide sequence ID" value="NZ_JAVDVW010000001.1"/>
</dbReference>
<sequence>MVRQLSRRATRLFPLSVPMLRISSRQQLWCLLAFACIVRLLTLGAYPLTDTTEARYAEIARKMLETGQWIVPQIEYGVPFWGKPPLSFWLTAGSFRLFGINEFAARIPALLLGVAVCGLTYVLAASRRGTDFGLRASLVLATTLLMMASAGAVMTDPTMMLGTTLSMVSFWLAMTTQSRRWGYLFFVGLAIGLLAKGPVATVLTLGPIGAWALLSGRVRETWLRLPWLSGAVLTAGLVVPWYWAVEVRSPGFLHYFFIGEHWQRYTVSGWKGDLYGSGHAYPRGTIWLDALLATLPWSLWLLWQLIRRRVDIPIRPSLAGDGWGLYLVCWALAPAVFFTMCRNILPTYVLPGLVGFGCLVAEAWEQRISQRPSPWILQLSTWAPVLFALLVMVAWPRVGFQSQKEIVTACEASLTRRPLFILDQRRQYSADFYARGRIQHVDGDDQLRRVLAEHQIAYIGARRPTFDQLPEDLRAELTVVTTTYNGQYLLLRHAPNQSGIGAP</sequence>
<dbReference type="PANTHER" id="PTHR33908">
    <property type="entry name" value="MANNOSYLTRANSFERASE YKCB-RELATED"/>
    <property type="match status" value="1"/>
</dbReference>
<feature type="transmembrane region" description="Helical" evidence="8">
    <location>
        <begin position="225"/>
        <end position="243"/>
    </location>
</feature>
<dbReference type="Pfam" id="PF02366">
    <property type="entry name" value="PMT"/>
    <property type="match status" value="1"/>
</dbReference>
<evidence type="ECO:0000259" key="9">
    <source>
        <dbReference type="Pfam" id="PF02366"/>
    </source>
</evidence>
<evidence type="ECO:0000256" key="5">
    <source>
        <dbReference type="ARBA" id="ARBA00022692"/>
    </source>
</evidence>
<evidence type="ECO:0000256" key="7">
    <source>
        <dbReference type="ARBA" id="ARBA00023136"/>
    </source>
</evidence>
<comment type="subcellular location">
    <subcellularLocation>
        <location evidence="1">Cell membrane</location>
        <topology evidence="1">Multi-pass membrane protein</topology>
    </subcellularLocation>
</comment>
<evidence type="ECO:0000256" key="6">
    <source>
        <dbReference type="ARBA" id="ARBA00022989"/>
    </source>
</evidence>
<keyword evidence="4" id="KW-0808">Transferase</keyword>
<dbReference type="EMBL" id="JAVDVW010000001">
    <property type="protein sequence ID" value="MDR7098809.1"/>
    <property type="molecule type" value="Genomic_DNA"/>
</dbReference>
<feature type="domain" description="ArnT-like N-terminal" evidence="9">
    <location>
        <begin position="49"/>
        <end position="256"/>
    </location>
</feature>
<evidence type="ECO:0000256" key="3">
    <source>
        <dbReference type="ARBA" id="ARBA00022676"/>
    </source>
</evidence>
<feature type="transmembrane region" description="Helical" evidence="8">
    <location>
        <begin position="181"/>
        <end position="213"/>
    </location>
</feature>
<keyword evidence="6 8" id="KW-1133">Transmembrane helix</keyword>
<gene>
    <name evidence="10" type="ORF">J2X04_001156</name>
</gene>
<feature type="transmembrane region" description="Helical" evidence="8">
    <location>
        <begin position="376"/>
        <end position="395"/>
    </location>
</feature>
<evidence type="ECO:0000313" key="11">
    <source>
        <dbReference type="Proteomes" id="UP001267878"/>
    </source>
</evidence>
<keyword evidence="3" id="KW-0328">Glycosyltransferase</keyword>
<protein>
    <submittedName>
        <fullName evidence="10">4-amino-4-deoxy-L-arabinose transferase-like glycosyltransferase</fullName>
    </submittedName>
</protein>
<keyword evidence="11" id="KW-1185">Reference proteome</keyword>
<dbReference type="InterPro" id="IPR003342">
    <property type="entry name" value="ArnT-like_N"/>
</dbReference>
<dbReference type="InterPro" id="IPR050297">
    <property type="entry name" value="LipidA_mod_glycosyltrf_83"/>
</dbReference>
<evidence type="ECO:0000256" key="1">
    <source>
        <dbReference type="ARBA" id="ARBA00004651"/>
    </source>
</evidence>
<feature type="transmembrane region" description="Helical" evidence="8">
    <location>
        <begin position="136"/>
        <end position="161"/>
    </location>
</feature>
<evidence type="ECO:0000313" key="10">
    <source>
        <dbReference type="EMBL" id="MDR7098809.1"/>
    </source>
</evidence>
<proteinExistence type="predicted"/>
<accession>A0ABU1VMW5</accession>
<name>A0ABU1VMW5_9GAMM</name>
<comment type="caution">
    <text evidence="10">The sequence shown here is derived from an EMBL/GenBank/DDBJ whole genome shotgun (WGS) entry which is preliminary data.</text>
</comment>
<feature type="transmembrane region" description="Helical" evidence="8">
    <location>
        <begin position="286"/>
        <end position="306"/>
    </location>
</feature>
<feature type="transmembrane region" description="Helical" evidence="8">
    <location>
        <begin position="344"/>
        <end position="364"/>
    </location>
</feature>
<evidence type="ECO:0000256" key="2">
    <source>
        <dbReference type="ARBA" id="ARBA00022475"/>
    </source>
</evidence>